<protein>
    <submittedName>
        <fullName evidence="2">WD40-like beta propeller repeat</fullName>
    </submittedName>
</protein>
<dbReference type="STRING" id="869213.GCA_000517085_00982"/>
<reference evidence="2 3" key="1">
    <citation type="journal article" date="2014" name="Genome Announc.">
        <title>Draft Genome Sequence of Cytophaga fermentans JCM 21142T, a Facultative Anaerobe Isolated from Marine Mud.</title>
        <authorList>
            <person name="Starns D."/>
            <person name="Oshima K."/>
            <person name="Suda W."/>
            <person name="Iino T."/>
            <person name="Yuki M."/>
            <person name="Inoue J."/>
            <person name="Kitamura K."/>
            <person name="Iida T."/>
            <person name="Darby A."/>
            <person name="Hattori M."/>
            <person name="Ohkuma M."/>
        </authorList>
    </citation>
    <scope>NUCLEOTIDE SEQUENCE [LARGE SCALE GENOMIC DNA]</scope>
    <source>
        <strain evidence="2 3">JCM 21142</strain>
    </source>
</reference>
<name>W7Y0X9_9BACT</name>
<feature type="region of interest" description="Disordered" evidence="1">
    <location>
        <begin position="372"/>
        <end position="393"/>
    </location>
</feature>
<evidence type="ECO:0000313" key="3">
    <source>
        <dbReference type="Proteomes" id="UP000019402"/>
    </source>
</evidence>
<dbReference type="EMBL" id="BAMD01000049">
    <property type="protein sequence ID" value="GAF04585.1"/>
    <property type="molecule type" value="Genomic_DNA"/>
</dbReference>
<dbReference type="eggNOG" id="COG0457">
    <property type="taxonomic scope" value="Bacteria"/>
</dbReference>
<dbReference type="InterPro" id="IPR011659">
    <property type="entry name" value="WD40"/>
</dbReference>
<keyword evidence="3" id="KW-1185">Reference proteome</keyword>
<organism evidence="2 3">
    <name type="scientific">Saccharicrinis fermentans DSM 9555 = JCM 21142</name>
    <dbReference type="NCBI Taxonomy" id="869213"/>
    <lineage>
        <taxon>Bacteria</taxon>
        <taxon>Pseudomonadati</taxon>
        <taxon>Bacteroidota</taxon>
        <taxon>Bacteroidia</taxon>
        <taxon>Marinilabiliales</taxon>
        <taxon>Marinilabiliaceae</taxon>
        <taxon>Saccharicrinis</taxon>
    </lineage>
</organism>
<dbReference type="AlphaFoldDB" id="W7Y0X9"/>
<proteinExistence type="predicted"/>
<accession>W7Y0X9</accession>
<evidence type="ECO:0000313" key="2">
    <source>
        <dbReference type="EMBL" id="GAF04585.1"/>
    </source>
</evidence>
<dbReference type="SUPFAM" id="SSF82171">
    <property type="entry name" value="DPP6 N-terminal domain-like"/>
    <property type="match status" value="1"/>
</dbReference>
<dbReference type="InterPro" id="IPR011990">
    <property type="entry name" value="TPR-like_helical_dom_sf"/>
</dbReference>
<evidence type="ECO:0000256" key="1">
    <source>
        <dbReference type="SAM" id="MobiDB-lite"/>
    </source>
</evidence>
<gene>
    <name evidence="2" type="ORF">JCM21142_93295</name>
</gene>
<comment type="caution">
    <text evidence="2">The sequence shown here is derived from an EMBL/GenBank/DDBJ whole genome shotgun (WGS) entry which is preliminary data.</text>
</comment>
<sequence length="697" mass="80932">MICFSKVLREVMIKYLSTFLFWLLVVVMGNFSSVLAQESVYTPKKGLEYIKNEDFKNAQLVYAHLLKKYPKDAAYNYYMGICLLNNKGDLSQAVKMLNFAQIKRVSNKVSYYLGRAHQLSFRFEEAIHNYEKFLKSKSSDSEKNEKANYYLEQCRDSRRISTKIYELSVLDRSSVPREDILEMYSPAKDVGRFYKNGDFFESGVNPNHILFETERGDVVYFSMAQSSEDTMSIYKIQKLLDGWGDSEIVGEPVSSAYNDAYPFMASDGLTFYFASDRPGGFGGFDIYKVYYDNEMQGFLDPINMGVPFNSPEDDFLFVSDEFNEVAWFSSNRETTGDTVMVYKVKWDGSQVRNMVDDPIQIIESARLKLDSDQSDEYGNGRRSRTNKGERDESKKQGLFRFDINDTLQYVDFDNFLNPEALSLFKAGYMMDQQRDSLAFLMKSRRADFERVSNESDRNKIVNEILNLENRVYKLDDQIQEKYLLSRQKELNEIQDRIKQGNYEGLGGRSDESTTLNFDGVFVPEKYSFHISDEFERHYAKRADMYKSLFSENDIASLRYADSLYVWANILNLESACLLEHSTQVQDSEPMKLGNILKKEDSLGDDEVGKTAQMMKESKELKILSNRIYHKALDKKYPIYYLKLKDISRNLNDANSKNILVLSQQGNAYFREAKGILNGPEGLNFESYESWYHKKSWC</sequence>
<dbReference type="Gene3D" id="1.25.40.10">
    <property type="entry name" value="Tetratricopeptide repeat domain"/>
    <property type="match status" value="1"/>
</dbReference>
<dbReference type="SUPFAM" id="SSF48452">
    <property type="entry name" value="TPR-like"/>
    <property type="match status" value="1"/>
</dbReference>
<dbReference type="Proteomes" id="UP000019402">
    <property type="component" value="Unassembled WGS sequence"/>
</dbReference>
<dbReference type="Pfam" id="PF07676">
    <property type="entry name" value="PD40"/>
    <property type="match status" value="1"/>
</dbReference>